<feature type="transmembrane region" description="Helical" evidence="13">
    <location>
        <begin position="306"/>
        <end position="328"/>
    </location>
</feature>
<evidence type="ECO:0000256" key="11">
    <source>
        <dbReference type="ARBA" id="ARBA00076792"/>
    </source>
</evidence>
<evidence type="ECO:0000256" key="12">
    <source>
        <dbReference type="RuleBase" id="RU003346"/>
    </source>
</evidence>
<feature type="transmembrane region" description="Helical" evidence="13">
    <location>
        <begin position="269"/>
        <end position="294"/>
    </location>
</feature>
<evidence type="ECO:0000313" key="15">
    <source>
        <dbReference type="EMBL" id="AOS97459.1"/>
    </source>
</evidence>
<feature type="domain" description="Major facilitator superfamily (MFS) profile" evidence="14">
    <location>
        <begin position="22"/>
        <end position="465"/>
    </location>
</feature>
<evidence type="ECO:0000256" key="6">
    <source>
        <dbReference type="ARBA" id="ARBA00022692"/>
    </source>
</evidence>
<dbReference type="KEGG" id="micc:AUP74_02029"/>
<dbReference type="STRING" id="1769779.AUP74_02029"/>
<dbReference type="NCBIfam" id="TIGR00879">
    <property type="entry name" value="SP"/>
    <property type="match status" value="1"/>
</dbReference>
<comment type="similarity">
    <text evidence="2 12">Belongs to the major facilitator superfamily. Sugar transporter (TC 2.A.1.1) family.</text>
</comment>
<evidence type="ECO:0000256" key="10">
    <source>
        <dbReference type="ARBA" id="ARBA00070440"/>
    </source>
</evidence>
<feature type="transmembrane region" description="Helical" evidence="13">
    <location>
        <begin position="55"/>
        <end position="76"/>
    </location>
</feature>
<name>A0A1C9W8H3_9GAMM</name>
<dbReference type="EMBL" id="CP014143">
    <property type="protein sequence ID" value="AOS97459.1"/>
    <property type="molecule type" value="Genomic_DNA"/>
</dbReference>
<dbReference type="AlphaFoldDB" id="A0A1C9W8H3"/>
<evidence type="ECO:0000256" key="5">
    <source>
        <dbReference type="ARBA" id="ARBA00022597"/>
    </source>
</evidence>
<feature type="transmembrane region" description="Helical" evidence="13">
    <location>
        <begin position="188"/>
        <end position="207"/>
    </location>
</feature>
<evidence type="ECO:0000256" key="13">
    <source>
        <dbReference type="SAM" id="Phobius"/>
    </source>
</evidence>
<feature type="transmembrane region" description="Helical" evidence="13">
    <location>
        <begin position="411"/>
        <end position="430"/>
    </location>
</feature>
<keyword evidence="7 13" id="KW-1133">Transmembrane helix</keyword>
<dbReference type="GO" id="GO:0022857">
    <property type="term" value="F:transmembrane transporter activity"/>
    <property type="evidence" value="ECO:0007669"/>
    <property type="project" value="InterPro"/>
</dbReference>
<feature type="transmembrane region" description="Helical" evidence="13">
    <location>
        <begin position="113"/>
        <end position="134"/>
    </location>
</feature>
<organism evidence="15 16">
    <name type="scientific">Microbulbifer aggregans</name>
    <dbReference type="NCBI Taxonomy" id="1769779"/>
    <lineage>
        <taxon>Bacteria</taxon>
        <taxon>Pseudomonadati</taxon>
        <taxon>Pseudomonadota</taxon>
        <taxon>Gammaproteobacteria</taxon>
        <taxon>Cellvibrionales</taxon>
        <taxon>Microbulbiferaceae</taxon>
        <taxon>Microbulbifer</taxon>
    </lineage>
</organism>
<feature type="transmembrane region" description="Helical" evidence="13">
    <location>
        <begin position="88"/>
        <end position="107"/>
    </location>
</feature>
<dbReference type="FunFam" id="1.20.1250.20:FF:000122">
    <property type="entry name" value="D-xylose transporter XylE"/>
    <property type="match status" value="1"/>
</dbReference>
<reference evidence="16" key="1">
    <citation type="submission" date="2016-01" db="EMBL/GenBank/DDBJ databases">
        <title>Complete genome sequence of Microbulbifer sp. CCB-MM1, a halophile isolated from Matang Mangrove Forest, Perak.</title>
        <authorList>
            <person name="Moh T.H."/>
            <person name="Dinesh B."/>
            <person name="Lau N.-S."/>
            <person name="Go F."/>
            <person name="Alexander Chong S.-C."/>
        </authorList>
    </citation>
    <scope>NUCLEOTIDE SEQUENCE [LARGE SCALE GENOMIC DNA]</scope>
    <source>
        <strain evidence="16">CCB-MM1</strain>
    </source>
</reference>
<dbReference type="InterPro" id="IPR005828">
    <property type="entry name" value="MFS_sugar_transport-like"/>
</dbReference>
<dbReference type="PROSITE" id="PS00217">
    <property type="entry name" value="SUGAR_TRANSPORT_2"/>
    <property type="match status" value="1"/>
</dbReference>
<feature type="transmembrane region" description="Helical" evidence="13">
    <location>
        <begin position="17"/>
        <end position="35"/>
    </location>
</feature>
<accession>A0A1C9W8H3</accession>
<keyword evidence="4" id="KW-1003">Cell membrane</keyword>
<dbReference type="InterPro" id="IPR020846">
    <property type="entry name" value="MFS_dom"/>
</dbReference>
<feature type="transmembrane region" description="Helical" evidence="13">
    <location>
        <begin position="146"/>
        <end position="168"/>
    </location>
</feature>
<dbReference type="SUPFAM" id="SSF103473">
    <property type="entry name" value="MFS general substrate transporter"/>
    <property type="match status" value="1"/>
</dbReference>
<keyword evidence="8 13" id="KW-0472">Membrane</keyword>
<feature type="transmembrane region" description="Helical" evidence="13">
    <location>
        <begin position="436"/>
        <end position="458"/>
    </location>
</feature>
<keyword evidence="6 13" id="KW-0812">Transmembrane</keyword>
<dbReference type="PROSITE" id="PS00216">
    <property type="entry name" value="SUGAR_TRANSPORT_1"/>
    <property type="match status" value="2"/>
</dbReference>
<dbReference type="Gene3D" id="1.20.1250.20">
    <property type="entry name" value="MFS general substrate transporter like domains"/>
    <property type="match status" value="1"/>
</dbReference>
<evidence type="ECO:0000256" key="4">
    <source>
        <dbReference type="ARBA" id="ARBA00022475"/>
    </source>
</evidence>
<evidence type="ECO:0000256" key="9">
    <source>
        <dbReference type="ARBA" id="ARBA00050593"/>
    </source>
</evidence>
<dbReference type="Proteomes" id="UP000095672">
    <property type="component" value="Chromosome"/>
</dbReference>
<dbReference type="PANTHER" id="PTHR48023">
    <property type="entry name" value="D-XYLOSE-PROTON SYMPORTER-LIKE 2"/>
    <property type="match status" value="1"/>
</dbReference>
<dbReference type="InterPro" id="IPR050820">
    <property type="entry name" value="MFS_Sugar_Transporter"/>
</dbReference>
<feature type="transmembrane region" description="Helical" evidence="13">
    <location>
        <begin position="376"/>
        <end position="399"/>
    </location>
</feature>
<evidence type="ECO:0000256" key="8">
    <source>
        <dbReference type="ARBA" id="ARBA00023136"/>
    </source>
</evidence>
<evidence type="ECO:0000313" key="16">
    <source>
        <dbReference type="Proteomes" id="UP000095672"/>
    </source>
</evidence>
<dbReference type="RefSeq" id="WP_193427366.1">
    <property type="nucleotide sequence ID" value="NZ_CP014143.1"/>
</dbReference>
<dbReference type="PRINTS" id="PR00171">
    <property type="entry name" value="SUGRTRNSPORT"/>
</dbReference>
<gene>
    <name evidence="15" type="primary">iolT</name>
    <name evidence="15" type="ORF">AUP74_02029</name>
</gene>
<evidence type="ECO:0000256" key="2">
    <source>
        <dbReference type="ARBA" id="ARBA00010992"/>
    </source>
</evidence>
<dbReference type="PANTHER" id="PTHR48023:SF4">
    <property type="entry name" value="D-XYLOSE-PROTON SYMPORTER-LIKE 2"/>
    <property type="match status" value="1"/>
</dbReference>
<evidence type="ECO:0000256" key="3">
    <source>
        <dbReference type="ARBA" id="ARBA00022448"/>
    </source>
</evidence>
<dbReference type="InterPro" id="IPR005829">
    <property type="entry name" value="Sugar_transporter_CS"/>
</dbReference>
<dbReference type="InterPro" id="IPR003663">
    <property type="entry name" value="Sugar/inositol_transpt"/>
</dbReference>
<dbReference type="PATRIC" id="fig|1769779.3.peg.2037"/>
<sequence>MEATHDRLISEADHPRLFIVLICTIATIGGFLFGFDSGVINGTVEGLQQAFNSNSAGTGFNVASMLLGCAAGAFFAGRIADFWGRKPVLLLTAAFFLVSAWGSGIATSSLEFVGYRILGGLAVGAASVLSPAYISEVAPAAWRGRLATIQQIAIISGLFAAFVSNYLLAHTAGSATSEWWLGLTAWRWMFWVEMIPAALFLLTLLWIPESPRYLAISGQLEKSREVLTRLLRDQQEVASKLAELESTTVRDQRPHLRDLLDGVGKVRRIVWVGLGLAVLQQLVGINVVFYYGAVLWQSVGFSESDALMINIISGGISIAACLITIGLIDRIGRRPLLLAGSVGMSVSLALVCLSFSTAEIDTSGRLLLSDAMGLIALVSANVYVFFFNASWGPVMWVMLGEMFPNRMRGSGLAVAGLAQWGANFIITMSFPLMLHAIGLAAAYGIYMLFACLSVIFVIRMVHETNGRELEHMHG</sequence>
<dbReference type="InterPro" id="IPR047984">
    <property type="entry name" value="XylE-like"/>
</dbReference>
<keyword evidence="5" id="KW-0762">Sugar transport</keyword>
<dbReference type="PROSITE" id="PS50850">
    <property type="entry name" value="MFS"/>
    <property type="match status" value="1"/>
</dbReference>
<dbReference type="GO" id="GO:0005886">
    <property type="term" value="C:plasma membrane"/>
    <property type="evidence" value="ECO:0007669"/>
    <property type="project" value="UniProtKB-SubCell"/>
</dbReference>
<comment type="subcellular location">
    <subcellularLocation>
        <location evidence="1">Cell membrane</location>
        <topology evidence="1">Multi-pass membrane protein</topology>
    </subcellularLocation>
</comment>
<proteinExistence type="inferred from homology"/>
<evidence type="ECO:0000256" key="1">
    <source>
        <dbReference type="ARBA" id="ARBA00004651"/>
    </source>
</evidence>
<keyword evidence="3 12" id="KW-0813">Transport</keyword>
<dbReference type="Pfam" id="PF00083">
    <property type="entry name" value="Sugar_tr"/>
    <property type="match status" value="1"/>
</dbReference>
<evidence type="ECO:0000259" key="14">
    <source>
        <dbReference type="PROSITE" id="PS50850"/>
    </source>
</evidence>
<evidence type="ECO:0000256" key="7">
    <source>
        <dbReference type="ARBA" id="ARBA00022989"/>
    </source>
</evidence>
<dbReference type="InterPro" id="IPR036259">
    <property type="entry name" value="MFS_trans_sf"/>
</dbReference>
<dbReference type="CDD" id="cd17359">
    <property type="entry name" value="MFS_XylE_like"/>
    <property type="match status" value="1"/>
</dbReference>
<feature type="transmembrane region" description="Helical" evidence="13">
    <location>
        <begin position="335"/>
        <end position="356"/>
    </location>
</feature>
<protein>
    <recommendedName>
        <fullName evidence="10">D-xylose-proton symporter</fullName>
    </recommendedName>
    <alternativeName>
        <fullName evidence="11">D-xylose transporter</fullName>
    </alternativeName>
</protein>
<keyword evidence="16" id="KW-1185">Reference proteome</keyword>
<comment type="catalytic activity">
    <reaction evidence="9">
        <text>D-xylose(in) + H(+)(in) = D-xylose(out) + H(+)(out)</text>
        <dbReference type="Rhea" id="RHEA:28959"/>
        <dbReference type="ChEBI" id="CHEBI:15378"/>
        <dbReference type="ChEBI" id="CHEBI:53455"/>
    </reaction>
    <physiologicalReaction direction="right-to-left" evidence="9">
        <dbReference type="Rhea" id="RHEA:28961"/>
    </physiologicalReaction>
</comment>